<dbReference type="InterPro" id="IPR050297">
    <property type="entry name" value="LipidA_mod_glycosyltrf_83"/>
</dbReference>
<reference evidence="11 12" key="1">
    <citation type="submission" date="2019-02" db="EMBL/GenBank/DDBJ databases">
        <title>Deep-cultivation of Planctomycetes and their phenomic and genomic characterization uncovers novel biology.</title>
        <authorList>
            <person name="Wiegand S."/>
            <person name="Jogler M."/>
            <person name="Boedeker C."/>
            <person name="Pinto D."/>
            <person name="Vollmers J."/>
            <person name="Rivas-Marin E."/>
            <person name="Kohn T."/>
            <person name="Peeters S.H."/>
            <person name="Heuer A."/>
            <person name="Rast P."/>
            <person name="Oberbeckmann S."/>
            <person name="Bunk B."/>
            <person name="Jeske O."/>
            <person name="Meyerdierks A."/>
            <person name="Storesund J.E."/>
            <person name="Kallscheuer N."/>
            <person name="Luecker S."/>
            <person name="Lage O.M."/>
            <person name="Pohl T."/>
            <person name="Merkel B.J."/>
            <person name="Hornburger P."/>
            <person name="Mueller R.-W."/>
            <person name="Bruemmer F."/>
            <person name="Labrenz M."/>
            <person name="Spormann A.M."/>
            <person name="Op den Camp H."/>
            <person name="Overmann J."/>
            <person name="Amann R."/>
            <person name="Jetten M.S.M."/>
            <person name="Mascher T."/>
            <person name="Medema M.H."/>
            <person name="Devos D.P."/>
            <person name="Kaster A.-K."/>
            <person name="Ovreas L."/>
            <person name="Rohde M."/>
            <person name="Galperin M.Y."/>
            <person name="Jogler C."/>
        </authorList>
    </citation>
    <scope>NUCLEOTIDE SEQUENCE [LARGE SCALE GENOMIC DNA]</scope>
    <source>
        <strain evidence="11 12">KS4</strain>
    </source>
</reference>
<evidence type="ECO:0000256" key="4">
    <source>
        <dbReference type="ARBA" id="ARBA00022679"/>
    </source>
</evidence>
<evidence type="ECO:0000256" key="5">
    <source>
        <dbReference type="ARBA" id="ARBA00022692"/>
    </source>
</evidence>
<dbReference type="Pfam" id="PF13231">
    <property type="entry name" value="PMT_2"/>
    <property type="match status" value="1"/>
</dbReference>
<dbReference type="RefSeq" id="WP_145073942.1">
    <property type="nucleotide sequence ID" value="NZ_CP036425.1"/>
</dbReference>
<evidence type="ECO:0000256" key="3">
    <source>
        <dbReference type="ARBA" id="ARBA00022676"/>
    </source>
</evidence>
<comment type="subcellular location">
    <subcellularLocation>
        <location evidence="1">Cell membrane</location>
        <topology evidence="1">Multi-pass membrane protein</topology>
    </subcellularLocation>
</comment>
<feature type="transmembrane region" description="Helical" evidence="9">
    <location>
        <begin position="401"/>
        <end position="423"/>
    </location>
</feature>
<gene>
    <name evidence="11" type="primary">arnT_1</name>
    <name evidence="11" type="ORF">KS4_04320</name>
</gene>
<keyword evidence="2" id="KW-1003">Cell membrane</keyword>
<proteinExistence type="predicted"/>
<dbReference type="GO" id="GO:0009103">
    <property type="term" value="P:lipopolysaccharide biosynthetic process"/>
    <property type="evidence" value="ECO:0007669"/>
    <property type="project" value="UniProtKB-ARBA"/>
</dbReference>
<organism evidence="11 12">
    <name type="scientific">Poriferisphaera corsica</name>
    <dbReference type="NCBI Taxonomy" id="2528020"/>
    <lineage>
        <taxon>Bacteria</taxon>
        <taxon>Pseudomonadati</taxon>
        <taxon>Planctomycetota</taxon>
        <taxon>Phycisphaerae</taxon>
        <taxon>Phycisphaerales</taxon>
        <taxon>Phycisphaeraceae</taxon>
        <taxon>Poriferisphaera</taxon>
    </lineage>
</organism>
<dbReference type="GO" id="GO:0103015">
    <property type="term" value="F:4-amino-4-deoxy-L-arabinose transferase activity"/>
    <property type="evidence" value="ECO:0007669"/>
    <property type="project" value="UniProtKB-EC"/>
</dbReference>
<dbReference type="EC" id="2.4.2.43" evidence="11"/>
<evidence type="ECO:0000313" key="11">
    <source>
        <dbReference type="EMBL" id="QDU32400.1"/>
    </source>
</evidence>
<feature type="transmembrane region" description="Helical" evidence="9">
    <location>
        <begin position="128"/>
        <end position="147"/>
    </location>
</feature>
<keyword evidence="6 9" id="KW-1133">Transmembrane helix</keyword>
<dbReference type="Proteomes" id="UP000317369">
    <property type="component" value="Chromosome"/>
</dbReference>
<keyword evidence="4 11" id="KW-0808">Transferase</keyword>
<name>A0A517YQB2_9BACT</name>
<dbReference type="InterPro" id="IPR038731">
    <property type="entry name" value="RgtA/B/C-like"/>
</dbReference>
<evidence type="ECO:0000256" key="9">
    <source>
        <dbReference type="SAM" id="Phobius"/>
    </source>
</evidence>
<keyword evidence="7 9" id="KW-0472">Membrane</keyword>
<dbReference type="OrthoDB" id="9811222at2"/>
<protein>
    <submittedName>
        <fullName evidence="11">Undecaprenyl phosphate-alpha-4-amino-4-deoxy-L-arabinose arabinosyl transferase</fullName>
        <ecNumber evidence="11">2.4.2.43</ecNumber>
    </submittedName>
</protein>
<dbReference type="GO" id="GO:0005886">
    <property type="term" value="C:plasma membrane"/>
    <property type="evidence" value="ECO:0007669"/>
    <property type="project" value="UniProtKB-SubCell"/>
</dbReference>
<feature type="region of interest" description="Disordered" evidence="8">
    <location>
        <begin position="549"/>
        <end position="579"/>
    </location>
</feature>
<feature type="transmembrane region" description="Helical" evidence="9">
    <location>
        <begin position="355"/>
        <end position="374"/>
    </location>
</feature>
<feature type="transmembrane region" description="Helical" evidence="9">
    <location>
        <begin position="181"/>
        <end position="212"/>
    </location>
</feature>
<feature type="transmembrane region" description="Helical" evidence="9">
    <location>
        <begin position="290"/>
        <end position="311"/>
    </location>
</feature>
<feature type="transmembrane region" description="Helical" evidence="9">
    <location>
        <begin position="100"/>
        <end position="121"/>
    </location>
</feature>
<dbReference type="PANTHER" id="PTHR33908">
    <property type="entry name" value="MANNOSYLTRANSFERASE YKCB-RELATED"/>
    <property type="match status" value="1"/>
</dbReference>
<keyword evidence="3 11" id="KW-0328">Glycosyltransferase</keyword>
<dbReference type="EMBL" id="CP036425">
    <property type="protein sequence ID" value="QDU32400.1"/>
    <property type="molecule type" value="Genomic_DNA"/>
</dbReference>
<keyword evidence="12" id="KW-1185">Reference proteome</keyword>
<feature type="domain" description="Glycosyltransferase RgtA/B/C/D-like" evidence="10">
    <location>
        <begin position="76"/>
        <end position="245"/>
    </location>
</feature>
<evidence type="ECO:0000256" key="7">
    <source>
        <dbReference type="ARBA" id="ARBA00023136"/>
    </source>
</evidence>
<dbReference type="AlphaFoldDB" id="A0A517YQB2"/>
<feature type="transmembrane region" description="Helical" evidence="9">
    <location>
        <begin position="224"/>
        <end position="245"/>
    </location>
</feature>
<evidence type="ECO:0000256" key="2">
    <source>
        <dbReference type="ARBA" id="ARBA00022475"/>
    </source>
</evidence>
<accession>A0A517YQB2</accession>
<feature type="transmembrane region" description="Helical" evidence="9">
    <location>
        <begin position="323"/>
        <end position="343"/>
    </location>
</feature>
<dbReference type="KEGG" id="pcor:KS4_04320"/>
<evidence type="ECO:0000259" key="10">
    <source>
        <dbReference type="Pfam" id="PF13231"/>
    </source>
</evidence>
<sequence>MHEDQSPNTQPLPDNHLAHLQAAFPWANWKNTILLTIAIFLIRLLYLLLLSPYELAGDEAQYWDWSRHLSLSYFTKGPGVAWTIFASTKLLGSYTWTVKLPALIAFAIIMLTAARLTTLIANNDQRPGFFAAALVALCPPFFAAGQFMTIDEPFFACWIIASFFTLKAFKKQQQNQSPFLLYQLAAFIIGLGFLYKYTILLLIPGLILFALIHHKPLQTFKPKNLLPLIPATIILLITISPVFIWNAQHDWITVKHLVGHLGVEGGDRVIEQAPSFFTVQKLILNPLEMIGTQVGAFGIPLVILTFISYRLIKKQRNENPNLWLDACFLLYAALPVILFYLAVAFVKKVQPNWPVAGYLTLLPLIALPAVPQLLDYTKRLKDWKANNKPGKKPSNPWQANFHFAIGWGSVAAFIIMSAPYLSYIYPNLSGMRRVTGLKQDAAQIQKQIELTTQQTGQAPIIITDNYQKTARLAFYLPGQPTIFSAQHYYGERPTDYDRFADTNLLNPSLHNRTAILIGLTPEKWRKEFSFANIKDSAIPTSSSTYRLMIGSNFQGPTSPPKLNTFTNQQLNPQSQPIRH</sequence>
<evidence type="ECO:0000256" key="8">
    <source>
        <dbReference type="SAM" id="MobiDB-lite"/>
    </source>
</evidence>
<feature type="transmembrane region" description="Helical" evidence="9">
    <location>
        <begin position="33"/>
        <end position="53"/>
    </location>
</feature>
<evidence type="ECO:0000313" key="12">
    <source>
        <dbReference type="Proteomes" id="UP000317369"/>
    </source>
</evidence>
<keyword evidence="5 9" id="KW-0812">Transmembrane</keyword>
<dbReference type="PANTHER" id="PTHR33908:SF11">
    <property type="entry name" value="MEMBRANE PROTEIN"/>
    <property type="match status" value="1"/>
</dbReference>
<evidence type="ECO:0000256" key="1">
    <source>
        <dbReference type="ARBA" id="ARBA00004651"/>
    </source>
</evidence>
<evidence type="ECO:0000256" key="6">
    <source>
        <dbReference type="ARBA" id="ARBA00022989"/>
    </source>
</evidence>